<gene>
    <name evidence="2" type="primary">iolI</name>
    <name evidence="2" type="ordered locus">LMM7_2336</name>
</gene>
<organism evidence="2 3">
    <name type="scientific">Listeria monocytogenes serotype 4a (strain M7)</name>
    <dbReference type="NCBI Taxonomy" id="1030009"/>
    <lineage>
        <taxon>Bacteria</taxon>
        <taxon>Bacillati</taxon>
        <taxon>Bacillota</taxon>
        <taxon>Bacilli</taxon>
        <taxon>Bacillales</taxon>
        <taxon>Listeriaceae</taxon>
        <taxon>Listeria</taxon>
    </lineage>
</organism>
<sequence>MTNANGNLKKCPITISSYTLGTEVSFPKRVKVAAENGFDGIGLRAENYVDALAAGLTDEDMLRILDEHNMKVTEVEYITQWGTAEDRTAEQQKKEQTTFHMARLFGVKHINCGLLEKIPEEQIIVALGELCDRAEELIIGLEFMPYSGVADLQAAWRVAEACGRDNAQLICDTWHWARANQTAESIKNVPADRIVSIQLCDVHETPYKELREESLHDRLAPGEGYGDTVGFAKILKEHGVNPRVMGVEVISDSMVETGLEYAAIKVYNATKKVLDEAWPEISPR</sequence>
<evidence type="ECO:0000259" key="1">
    <source>
        <dbReference type="Pfam" id="PF01261"/>
    </source>
</evidence>
<dbReference type="InterPro" id="IPR050312">
    <property type="entry name" value="IolE/XylAMocC-like"/>
</dbReference>
<protein>
    <submittedName>
        <fullName evidence="2">Predicted phosphosugar isomerases putative inositol catabolism enzyme (D-inositol acting)</fullName>
    </submittedName>
</protein>
<dbReference type="PANTHER" id="PTHR12110:SF48">
    <property type="entry name" value="BLL3656 PROTEIN"/>
    <property type="match status" value="1"/>
</dbReference>
<accession>A0A0E0UYD7</accession>
<dbReference type="RefSeq" id="WP_003729630.1">
    <property type="nucleotide sequence ID" value="NC_017537.1"/>
</dbReference>
<dbReference type="KEGG" id="lmq:LMM7_2336"/>
<keyword evidence="2" id="KW-0413">Isomerase</keyword>
<dbReference type="InterPro" id="IPR036237">
    <property type="entry name" value="Xyl_isomerase-like_sf"/>
</dbReference>
<name>A0A0E0UYD7_LISMM</name>
<dbReference type="PATRIC" id="fig|1030009.3.peg.2323"/>
<dbReference type="Proteomes" id="UP000000486">
    <property type="component" value="Chromosome"/>
</dbReference>
<dbReference type="GO" id="GO:0016853">
    <property type="term" value="F:isomerase activity"/>
    <property type="evidence" value="ECO:0007669"/>
    <property type="project" value="UniProtKB-KW"/>
</dbReference>
<dbReference type="AlphaFoldDB" id="A0A0E0UYD7"/>
<dbReference type="SUPFAM" id="SSF51658">
    <property type="entry name" value="Xylose isomerase-like"/>
    <property type="match status" value="1"/>
</dbReference>
<evidence type="ECO:0000313" key="2">
    <source>
        <dbReference type="EMBL" id="AEH93341.1"/>
    </source>
</evidence>
<feature type="domain" description="Xylose isomerase-like TIM barrel" evidence="1">
    <location>
        <begin position="31"/>
        <end position="253"/>
    </location>
</feature>
<dbReference type="EMBL" id="CP002816">
    <property type="protein sequence ID" value="AEH93341.1"/>
    <property type="molecule type" value="Genomic_DNA"/>
</dbReference>
<dbReference type="HOGENOM" id="CLU_035063_2_0_9"/>
<dbReference type="InterPro" id="IPR013022">
    <property type="entry name" value="Xyl_isomerase-like_TIM-brl"/>
</dbReference>
<proteinExistence type="predicted"/>
<dbReference type="Gene3D" id="3.20.20.150">
    <property type="entry name" value="Divalent-metal-dependent TIM barrel enzymes"/>
    <property type="match status" value="1"/>
</dbReference>
<reference evidence="2 3" key="1">
    <citation type="journal article" date="2011" name="J. Bacteriol.">
        <title>Genome sequence of the nonpathogenic Listeria monocytogenes serovar 4a strain M7.</title>
        <authorList>
            <person name="Chen J."/>
            <person name="Xia Y."/>
            <person name="Cheng C."/>
            <person name="Fang C."/>
            <person name="Shan Y."/>
            <person name="Jin G."/>
            <person name="Fang W."/>
        </authorList>
    </citation>
    <scope>NUCLEOTIDE SEQUENCE [LARGE SCALE GENOMIC DNA]</scope>
    <source>
        <strain evidence="2 3">M7</strain>
    </source>
</reference>
<dbReference type="Pfam" id="PF01261">
    <property type="entry name" value="AP_endonuc_2"/>
    <property type="match status" value="1"/>
</dbReference>
<evidence type="ECO:0000313" key="3">
    <source>
        <dbReference type="Proteomes" id="UP000000486"/>
    </source>
</evidence>
<dbReference type="PANTHER" id="PTHR12110">
    <property type="entry name" value="HYDROXYPYRUVATE ISOMERASE"/>
    <property type="match status" value="1"/>
</dbReference>